<reference evidence="3 4" key="1">
    <citation type="submission" date="2015-12" db="EMBL/GenBank/DDBJ databases">
        <title>Draft Genome Sequence of Olsenella scatoligenes SK9K4T; a Producer of 3-Methylindole- (skatole) and 4-Methylphenol- (p-cresol) Isolated from Pig Feces.</title>
        <authorList>
            <person name="Li X."/>
            <person name="Borg B."/>
            <person name="Canibe N."/>
        </authorList>
    </citation>
    <scope>NUCLEOTIDE SEQUENCE [LARGE SCALE GENOMIC DNA]</scope>
    <source>
        <strain evidence="3 4">SK9K4</strain>
    </source>
</reference>
<dbReference type="EMBL" id="LOJF01000011">
    <property type="protein sequence ID" value="KUH57942.1"/>
    <property type="molecule type" value="Genomic_DNA"/>
</dbReference>
<keyword evidence="4" id="KW-1185">Reference proteome</keyword>
<dbReference type="STRING" id="1299998.AUL39_09695"/>
<gene>
    <name evidence="3" type="ORF">AUL39_09695</name>
</gene>
<dbReference type="AlphaFoldDB" id="A0A124EGM5"/>
<dbReference type="Proteomes" id="UP000054078">
    <property type="component" value="Unassembled WGS sequence"/>
</dbReference>
<protein>
    <recommendedName>
        <fullName evidence="2">Microbial-type PARG catalytic domain-containing protein</fullName>
    </recommendedName>
</protein>
<evidence type="ECO:0000259" key="2">
    <source>
        <dbReference type="Pfam" id="PF10021"/>
    </source>
</evidence>
<dbReference type="Pfam" id="PF10021">
    <property type="entry name" value="PARG_cat_microb"/>
    <property type="match status" value="1"/>
</dbReference>
<dbReference type="InterPro" id="IPR019261">
    <property type="entry name" value="PARG_cat_microbial"/>
</dbReference>
<dbReference type="InterPro" id="IPR012664">
    <property type="entry name" value="CHP02452"/>
</dbReference>
<evidence type="ECO:0000256" key="1">
    <source>
        <dbReference type="SAM" id="MobiDB-lite"/>
    </source>
</evidence>
<name>A0A124EGM5_TRASO</name>
<accession>A0A124EGM5</accession>
<comment type="caution">
    <text evidence="3">The sequence shown here is derived from an EMBL/GenBank/DDBJ whole genome shotgun (WGS) entry which is preliminary data.</text>
</comment>
<dbReference type="InterPro" id="IPR043472">
    <property type="entry name" value="Macro_dom-like"/>
</dbReference>
<feature type="region of interest" description="Disordered" evidence="1">
    <location>
        <begin position="1"/>
        <end position="27"/>
    </location>
</feature>
<dbReference type="RefSeq" id="WP_059055738.1">
    <property type="nucleotide sequence ID" value="NZ_LOJF01000011.1"/>
</dbReference>
<dbReference type="PANTHER" id="PTHR35596:SF1">
    <property type="entry name" value="MICROBIAL-TYPE PARG CATALYTIC DOMAIN-CONTAINING PROTEIN"/>
    <property type="match status" value="1"/>
</dbReference>
<feature type="region of interest" description="Disordered" evidence="1">
    <location>
        <begin position="286"/>
        <end position="315"/>
    </location>
</feature>
<dbReference type="PANTHER" id="PTHR35596">
    <property type="entry name" value="DUF2263 DOMAIN-CONTAINING PROTEIN"/>
    <property type="match status" value="1"/>
</dbReference>
<sequence>MAQDRERQRQRNGRNAGGARRGPSRTQLAARHIARMDQLFSAEIASSLAGTREINGMPAVPAREGVVPQVEVVEEDSASAVLRLGRGIASRCDMAMLDFASFVNPGGGYERGAWAQEEALCSESFLYNVLSQKRDWYGENRRRNINCELYRNRALVVPAVRFERDKYHSYTDVIVCAAPNAVRARVDYHVADDALLTAMRERIAFVMAIADQLGYDKLVLGAFGCGAFGWDAATVAELFRAELASGTHVASKITFPVPRGRADENLEVFQHAFATFPEKNDAPYQSRAELAAQRASQRAAETEDADDDDDWRKYL</sequence>
<dbReference type="NCBIfam" id="TIGR02452">
    <property type="entry name" value="TIGR02452 family protein"/>
    <property type="match status" value="1"/>
</dbReference>
<dbReference type="OrthoDB" id="9806181at2"/>
<evidence type="ECO:0000313" key="4">
    <source>
        <dbReference type="Proteomes" id="UP000054078"/>
    </source>
</evidence>
<organism evidence="3 4">
    <name type="scientific">Tractidigestivibacter scatoligenes</name>
    <name type="common">Olsenella scatoligenes</name>
    <dbReference type="NCBI Taxonomy" id="1299998"/>
    <lineage>
        <taxon>Bacteria</taxon>
        <taxon>Bacillati</taxon>
        <taxon>Actinomycetota</taxon>
        <taxon>Coriobacteriia</taxon>
        <taxon>Coriobacteriales</taxon>
        <taxon>Atopobiaceae</taxon>
        <taxon>Tractidigestivibacter</taxon>
    </lineage>
</organism>
<feature type="domain" description="Microbial-type PARG catalytic" evidence="2">
    <location>
        <begin position="42"/>
        <end position="164"/>
    </location>
</feature>
<proteinExistence type="predicted"/>
<evidence type="ECO:0000313" key="3">
    <source>
        <dbReference type="EMBL" id="KUH57942.1"/>
    </source>
</evidence>
<dbReference type="Gene3D" id="3.40.220.10">
    <property type="entry name" value="Leucine Aminopeptidase, subunit E, domain 1"/>
    <property type="match status" value="1"/>
</dbReference>